<dbReference type="PROSITE" id="PS50097">
    <property type="entry name" value="BTB"/>
    <property type="match status" value="1"/>
</dbReference>
<accession>A0A921UD32</accession>
<feature type="domain" description="BTB" evidence="3">
    <location>
        <begin position="201"/>
        <end position="273"/>
    </location>
</feature>
<dbReference type="InterPro" id="IPR008974">
    <property type="entry name" value="TRAF-like"/>
</dbReference>
<proteinExistence type="inferred from homology"/>
<dbReference type="InterPro" id="IPR045005">
    <property type="entry name" value="BPM1-6"/>
</dbReference>
<evidence type="ECO:0000313" key="6">
    <source>
        <dbReference type="Proteomes" id="UP000807115"/>
    </source>
</evidence>
<dbReference type="CDD" id="cd00121">
    <property type="entry name" value="MATH"/>
    <property type="match status" value="1"/>
</dbReference>
<dbReference type="Gene3D" id="2.60.210.10">
    <property type="entry name" value="Apoptosis, Tumor Necrosis Factor Receptor Associated Protein 2, Chain A"/>
    <property type="match status" value="1"/>
</dbReference>
<feature type="domain" description="MATH" evidence="4">
    <location>
        <begin position="23"/>
        <end position="167"/>
    </location>
</feature>
<gene>
    <name evidence="5" type="ORF">BDA96_06G243500</name>
</gene>
<dbReference type="OMA" id="SFTIRCA"/>
<evidence type="ECO:0000313" key="5">
    <source>
        <dbReference type="EMBL" id="KAG0527562.1"/>
    </source>
</evidence>
<dbReference type="Pfam" id="PF24570">
    <property type="entry name" value="BACK_BPM_SPOP"/>
    <property type="match status" value="1"/>
</dbReference>
<dbReference type="Gramene" id="EES11459">
    <property type="protein sequence ID" value="EES11459"/>
    <property type="gene ID" value="SORBI_3006G222200"/>
</dbReference>
<dbReference type="Gene3D" id="1.25.40.420">
    <property type="match status" value="1"/>
</dbReference>
<dbReference type="OrthoDB" id="663950at2759"/>
<dbReference type="SUPFAM" id="SSF54695">
    <property type="entry name" value="POZ domain"/>
    <property type="match status" value="1"/>
</dbReference>
<name>A0A921UD32_SORBI</name>
<dbReference type="SUPFAM" id="SSF49599">
    <property type="entry name" value="TRAF domain-like"/>
    <property type="match status" value="1"/>
</dbReference>
<evidence type="ECO:0000256" key="1">
    <source>
        <dbReference type="ARBA" id="ARBA00004906"/>
    </source>
</evidence>
<dbReference type="GO" id="GO:0016567">
    <property type="term" value="P:protein ubiquitination"/>
    <property type="evidence" value="ECO:0007669"/>
    <property type="project" value="InterPro"/>
</dbReference>
<dbReference type="Pfam" id="PF22486">
    <property type="entry name" value="MATH_2"/>
    <property type="match status" value="1"/>
</dbReference>
<reference evidence="5" key="1">
    <citation type="journal article" date="2019" name="BMC Genomics">
        <title>A new reference genome for Sorghum bicolor reveals high levels of sequence similarity between sweet and grain genotypes: implications for the genetics of sugar metabolism.</title>
        <authorList>
            <person name="Cooper E.A."/>
            <person name="Brenton Z.W."/>
            <person name="Flinn B.S."/>
            <person name="Jenkins J."/>
            <person name="Shu S."/>
            <person name="Flowers D."/>
            <person name="Luo F."/>
            <person name="Wang Y."/>
            <person name="Xia P."/>
            <person name="Barry K."/>
            <person name="Daum C."/>
            <person name="Lipzen A."/>
            <person name="Yoshinaga Y."/>
            <person name="Schmutz J."/>
            <person name="Saski C."/>
            <person name="Vermerris W."/>
            <person name="Kresovich S."/>
        </authorList>
    </citation>
    <scope>NUCLEOTIDE SEQUENCE</scope>
</reference>
<comment type="caution">
    <text evidence="5">The sequence shown here is derived from an EMBL/GenBank/DDBJ whole genome shotgun (WGS) entry which is preliminary data.</text>
</comment>
<reference evidence="5" key="2">
    <citation type="submission" date="2020-10" db="EMBL/GenBank/DDBJ databases">
        <authorList>
            <person name="Cooper E.A."/>
            <person name="Brenton Z.W."/>
            <person name="Flinn B.S."/>
            <person name="Jenkins J."/>
            <person name="Shu S."/>
            <person name="Flowers D."/>
            <person name="Luo F."/>
            <person name="Wang Y."/>
            <person name="Xia P."/>
            <person name="Barry K."/>
            <person name="Daum C."/>
            <person name="Lipzen A."/>
            <person name="Yoshinaga Y."/>
            <person name="Schmutz J."/>
            <person name="Saski C."/>
            <person name="Vermerris W."/>
            <person name="Kresovich S."/>
        </authorList>
    </citation>
    <scope>NUCLEOTIDE SEQUENCE</scope>
</reference>
<dbReference type="InterPro" id="IPR011333">
    <property type="entry name" value="SKP1/BTB/POZ_sf"/>
</dbReference>
<dbReference type="PANTHER" id="PTHR26379:SF515">
    <property type="entry name" value="BTB DOMAIN-CONTAINING PROTEIN"/>
    <property type="match status" value="1"/>
</dbReference>
<dbReference type="SMART" id="SM00061">
    <property type="entry name" value="MATH"/>
    <property type="match status" value="1"/>
</dbReference>
<comment type="pathway">
    <text evidence="1">Protein modification; protein ubiquitination.</text>
</comment>
<sequence>MAGDTNSSSSANPSLLPATSSRCLTHDYKVTNFSLLVGIGQVVASSTFSAGGCDWSIRFFPDGDNETPEEAASFTAVYLCLVAGPAGTRVRYKFTLLDDRGRRVSTKTGKRRRRKKGKETAADLTRTSTSTYPYVGAMWGTNRFFDRSVLEELLRDSNDSFTIRCAVAVIRTRTEDDVVIEVPESVLRHDLARMLRDGDGADVTFIVGNRFFRAHRYVLAARSMVFKAQLFGAMTKEAQQQRGVDGARCIIKVDDMDPAAFAGLLHYIYTDSLADDCTAGRVVVAQHLLVAADRYGLDRLRVLCEARLCGWIDVQSVATTLALAERHQCAKLREACLRFLSWPDMLRAAVKTEGFGHLIASYPSVASDILDKVVSARVDDH</sequence>
<protein>
    <recommendedName>
        <fullName evidence="7">BTB domain-containing protein</fullName>
    </recommendedName>
</protein>
<evidence type="ECO:0008006" key="7">
    <source>
        <dbReference type="Google" id="ProtNLM"/>
    </source>
</evidence>
<dbReference type="Pfam" id="PF00651">
    <property type="entry name" value="BTB"/>
    <property type="match status" value="1"/>
</dbReference>
<evidence type="ECO:0000259" key="4">
    <source>
        <dbReference type="PROSITE" id="PS50144"/>
    </source>
</evidence>
<dbReference type="SMART" id="SM00225">
    <property type="entry name" value="BTB"/>
    <property type="match status" value="1"/>
</dbReference>
<dbReference type="InterPro" id="IPR002083">
    <property type="entry name" value="MATH/TRAF_dom"/>
</dbReference>
<dbReference type="InterPro" id="IPR000210">
    <property type="entry name" value="BTB/POZ_dom"/>
</dbReference>
<evidence type="ECO:0000256" key="2">
    <source>
        <dbReference type="ARBA" id="ARBA00010846"/>
    </source>
</evidence>
<dbReference type="PROSITE" id="PS50144">
    <property type="entry name" value="MATH"/>
    <property type="match status" value="1"/>
</dbReference>
<evidence type="ECO:0000259" key="3">
    <source>
        <dbReference type="PROSITE" id="PS50097"/>
    </source>
</evidence>
<comment type="similarity">
    <text evidence="2">Belongs to the Tdpoz family.</text>
</comment>
<dbReference type="Proteomes" id="UP000807115">
    <property type="component" value="Chromosome 6"/>
</dbReference>
<dbReference type="KEGG" id="sbi:8074733"/>
<organism evidence="5 6">
    <name type="scientific">Sorghum bicolor</name>
    <name type="common">Sorghum</name>
    <name type="synonym">Sorghum vulgare</name>
    <dbReference type="NCBI Taxonomy" id="4558"/>
    <lineage>
        <taxon>Eukaryota</taxon>
        <taxon>Viridiplantae</taxon>
        <taxon>Streptophyta</taxon>
        <taxon>Embryophyta</taxon>
        <taxon>Tracheophyta</taxon>
        <taxon>Spermatophyta</taxon>
        <taxon>Magnoliopsida</taxon>
        <taxon>Liliopsida</taxon>
        <taxon>Poales</taxon>
        <taxon>Poaceae</taxon>
        <taxon>PACMAD clade</taxon>
        <taxon>Panicoideae</taxon>
        <taxon>Andropogonodae</taxon>
        <taxon>Andropogoneae</taxon>
        <taxon>Sorghinae</taxon>
        <taxon>Sorghum</taxon>
    </lineage>
</organism>
<dbReference type="EMBL" id="CM027685">
    <property type="protein sequence ID" value="KAG0527562.1"/>
    <property type="molecule type" value="Genomic_DNA"/>
</dbReference>
<dbReference type="InterPro" id="IPR056423">
    <property type="entry name" value="BACK_BPM_SPOP"/>
</dbReference>
<dbReference type="PANTHER" id="PTHR26379">
    <property type="entry name" value="BTB/POZ AND MATH DOMAIN-CONTAINING PROTEIN 1"/>
    <property type="match status" value="1"/>
</dbReference>
<dbReference type="Gene3D" id="3.30.710.10">
    <property type="entry name" value="Potassium Channel Kv1.1, Chain A"/>
    <property type="match status" value="1"/>
</dbReference>
<dbReference type="AlphaFoldDB" id="A0A921UD32"/>